<evidence type="ECO:0000259" key="1">
    <source>
        <dbReference type="SMART" id="SM00909"/>
    </source>
</evidence>
<dbReference type="SMART" id="SM00909">
    <property type="entry name" value="Germane"/>
    <property type="match status" value="1"/>
</dbReference>
<dbReference type="RefSeq" id="WP_066616392.1">
    <property type="nucleotide sequence ID" value="NZ_FQXL01000034.1"/>
</dbReference>
<dbReference type="EMBL" id="LWAE01000001">
    <property type="protein sequence ID" value="KZL93079.1"/>
    <property type="molecule type" value="Genomic_DNA"/>
</dbReference>
<sequence length="188" mass="21069">MKKTFGLLICSVAILSALSLTTCEKKDKLSLNSKEKEKQIALSREKENLLDLNIYFDSSKDINTPEISQEERVMRNDEIFGETILNELIKGPSVKSKLKPVLPKETRILSLSIKNSIAYVNLSKEANVDMTASKEEICLKSIIWSLTQISSVEKVKISVENKDTDILGGHFDLSKPIGKDDIQNAKKK</sequence>
<comment type="caution">
    <text evidence="2">The sequence shown here is derived from an EMBL/GenBank/DDBJ whole genome shotgun (WGS) entry which is preliminary data.</text>
</comment>
<accession>A0A161Y4L4</accession>
<dbReference type="InterPro" id="IPR019606">
    <property type="entry name" value="GerMN"/>
</dbReference>
<dbReference type="Proteomes" id="UP000076603">
    <property type="component" value="Unassembled WGS sequence"/>
</dbReference>
<name>A0A161Y4L4_9CLOT</name>
<proteinExistence type="predicted"/>
<dbReference type="OrthoDB" id="1935495at2"/>
<evidence type="ECO:0000313" key="2">
    <source>
        <dbReference type="EMBL" id="KZL93079.1"/>
    </source>
</evidence>
<dbReference type="STRING" id="1121326.CLMAG_00830"/>
<evidence type="ECO:0000313" key="3">
    <source>
        <dbReference type="Proteomes" id="UP000076603"/>
    </source>
</evidence>
<keyword evidence="3" id="KW-1185">Reference proteome</keyword>
<reference evidence="2 3" key="1">
    <citation type="submission" date="2016-04" db="EMBL/GenBank/DDBJ databases">
        <title>Genome sequence of Clostridium magnum DSM 2767.</title>
        <authorList>
            <person name="Poehlein A."/>
            <person name="Uhlig R."/>
            <person name="Fischer R."/>
            <person name="Bahl H."/>
            <person name="Daniel R."/>
        </authorList>
    </citation>
    <scope>NUCLEOTIDE SEQUENCE [LARGE SCALE GENOMIC DNA]</scope>
    <source>
        <strain evidence="2 3">DSM 2767</strain>
    </source>
</reference>
<feature type="domain" description="GerMN" evidence="1">
    <location>
        <begin position="81"/>
        <end position="168"/>
    </location>
</feature>
<protein>
    <submittedName>
        <fullName evidence="2">Sporulation and spore germination</fullName>
    </submittedName>
</protein>
<dbReference type="Pfam" id="PF10646">
    <property type="entry name" value="Germane"/>
    <property type="match status" value="1"/>
</dbReference>
<dbReference type="PATRIC" id="fig|1121326.3.peg.70"/>
<dbReference type="AlphaFoldDB" id="A0A161Y4L4"/>
<gene>
    <name evidence="2" type="ORF">CLMAG_00830</name>
</gene>
<organism evidence="2 3">
    <name type="scientific">Clostridium magnum DSM 2767</name>
    <dbReference type="NCBI Taxonomy" id="1121326"/>
    <lineage>
        <taxon>Bacteria</taxon>
        <taxon>Bacillati</taxon>
        <taxon>Bacillota</taxon>
        <taxon>Clostridia</taxon>
        <taxon>Eubacteriales</taxon>
        <taxon>Clostridiaceae</taxon>
        <taxon>Clostridium</taxon>
    </lineage>
</organism>